<keyword evidence="2" id="KW-1185">Reference proteome</keyword>
<dbReference type="InterPro" id="IPR008772">
    <property type="entry name" value="Phosphonate_metab_PhnH"/>
</dbReference>
<evidence type="ECO:0000313" key="1">
    <source>
        <dbReference type="EMBL" id="AJG23110.1"/>
    </source>
</evidence>
<dbReference type="Proteomes" id="UP000031843">
    <property type="component" value="Chromosome secondary"/>
</dbReference>
<dbReference type="Pfam" id="PF05845">
    <property type="entry name" value="PhnH"/>
    <property type="match status" value="1"/>
</dbReference>
<protein>
    <submittedName>
        <fullName evidence="1">PhnH protein</fullName>
    </submittedName>
</protein>
<organism evidence="1 2">
    <name type="scientific">Cupriavidus basilensis</name>
    <dbReference type="NCBI Taxonomy" id="68895"/>
    <lineage>
        <taxon>Bacteria</taxon>
        <taxon>Pseudomonadati</taxon>
        <taxon>Pseudomonadota</taxon>
        <taxon>Betaproteobacteria</taxon>
        <taxon>Burkholderiales</taxon>
        <taxon>Burkholderiaceae</taxon>
        <taxon>Cupriavidus</taxon>
    </lineage>
</organism>
<dbReference type="AlphaFoldDB" id="A0A0C4YKM9"/>
<dbReference type="KEGG" id="cbw:RR42_s1522"/>
<sequence length="218" mass="22473">MSGQTIAAQTAGYDNVPAGRHGALAPMLLPGFDDAVPSAQRTFRAALDAMSHPGSIGELAEPCGVPQGLSPGLSALLLALVDSDTPLWLPPETPEGVRAFLRFHCGCPLVAQVAQAAFVVVPAGHAVPDLMACAQGDPAYPDRSATLLIEVASLDSGPEVTLRGPGIETHATLAVQGLPADFWTQWQANHARFPLGVDVLLTSGSALCALPRTTQAEA</sequence>
<evidence type="ECO:0000313" key="2">
    <source>
        <dbReference type="Proteomes" id="UP000031843"/>
    </source>
</evidence>
<dbReference type="EMBL" id="CP010537">
    <property type="protein sequence ID" value="AJG23110.1"/>
    <property type="molecule type" value="Genomic_DNA"/>
</dbReference>
<dbReference type="STRING" id="68895.RR42_s1522"/>
<proteinExistence type="predicted"/>
<gene>
    <name evidence="1" type="ORF">RR42_s1522</name>
</gene>
<dbReference type="GO" id="GO:0019634">
    <property type="term" value="P:organic phosphonate metabolic process"/>
    <property type="evidence" value="ECO:0007669"/>
    <property type="project" value="InterPro"/>
</dbReference>
<dbReference type="Gene3D" id="3.40.50.11310">
    <property type="entry name" value="Bacterial phosphonate metabolism protein PhnH"/>
    <property type="match status" value="1"/>
</dbReference>
<dbReference type="InterPro" id="IPR038058">
    <property type="entry name" value="PhnH-like_sp"/>
</dbReference>
<dbReference type="SUPFAM" id="SSF159709">
    <property type="entry name" value="PhnH-like"/>
    <property type="match status" value="1"/>
</dbReference>
<accession>A0A0C4YKM9</accession>
<reference evidence="1 2" key="1">
    <citation type="journal article" date="2015" name="Genome Announc.">
        <title>Complete Genome Sequence of Cupriavidus basilensis 4G11, Isolated from the Oak Ridge Field Research Center Site.</title>
        <authorList>
            <person name="Ray J."/>
            <person name="Waters R.J."/>
            <person name="Skerker J.M."/>
            <person name="Kuehl J.V."/>
            <person name="Price M.N."/>
            <person name="Huang J."/>
            <person name="Chakraborty R."/>
            <person name="Arkin A.P."/>
            <person name="Deutschbauer A."/>
        </authorList>
    </citation>
    <scope>NUCLEOTIDE SEQUENCE [LARGE SCALE GENOMIC DNA]</scope>
    <source>
        <strain evidence="1">4G11</strain>
    </source>
</reference>
<dbReference type="PIRSF" id="PIRSF020680">
    <property type="entry name" value="PhnH"/>
    <property type="match status" value="1"/>
</dbReference>
<dbReference type="NCBIfam" id="TIGR03292">
    <property type="entry name" value="PhnH_redo"/>
    <property type="match status" value="1"/>
</dbReference>
<name>A0A0C4YKM9_9BURK</name>